<dbReference type="OrthoDB" id="190846at2759"/>
<evidence type="ECO:0000313" key="2">
    <source>
        <dbReference type="EMBL" id="KAF8780756.1"/>
    </source>
</evidence>
<gene>
    <name evidence="2" type="ORF">HU200_001186</name>
</gene>
<evidence type="ECO:0000313" key="3">
    <source>
        <dbReference type="Proteomes" id="UP000636709"/>
    </source>
</evidence>
<dbReference type="GO" id="GO:0006629">
    <property type="term" value="P:lipid metabolic process"/>
    <property type="evidence" value="ECO:0007669"/>
    <property type="project" value="InterPro"/>
</dbReference>
<evidence type="ECO:0000256" key="1">
    <source>
        <dbReference type="SAM" id="MobiDB-lite"/>
    </source>
</evidence>
<dbReference type="InterPro" id="IPR003386">
    <property type="entry name" value="LACT/PDAT_acylTrfase"/>
</dbReference>
<reference evidence="2" key="1">
    <citation type="submission" date="2020-07" db="EMBL/GenBank/DDBJ databases">
        <title>Genome sequence and genetic diversity analysis of an under-domesticated orphan crop, white fonio (Digitaria exilis).</title>
        <authorList>
            <person name="Bennetzen J.L."/>
            <person name="Chen S."/>
            <person name="Ma X."/>
            <person name="Wang X."/>
            <person name="Yssel A.E.J."/>
            <person name="Chaluvadi S.R."/>
            <person name="Johnson M."/>
            <person name="Gangashetty P."/>
            <person name="Hamidou F."/>
            <person name="Sanogo M.D."/>
            <person name="Zwaenepoel A."/>
            <person name="Wallace J."/>
            <person name="Van De Peer Y."/>
            <person name="Van Deynze A."/>
        </authorList>
    </citation>
    <scope>NUCLEOTIDE SEQUENCE</scope>
    <source>
        <tissue evidence="2">Leaves</tissue>
    </source>
</reference>
<comment type="caution">
    <text evidence="2">The sequence shown here is derived from an EMBL/GenBank/DDBJ whole genome shotgun (WGS) entry which is preliminary data.</text>
</comment>
<dbReference type="SUPFAM" id="SSF53474">
    <property type="entry name" value="alpha/beta-Hydrolases"/>
    <property type="match status" value="2"/>
</dbReference>
<dbReference type="GO" id="GO:0008374">
    <property type="term" value="F:O-acyltransferase activity"/>
    <property type="evidence" value="ECO:0007669"/>
    <property type="project" value="InterPro"/>
</dbReference>
<dbReference type="Proteomes" id="UP000636709">
    <property type="component" value="Unassembled WGS sequence"/>
</dbReference>
<dbReference type="PANTHER" id="PTHR11440">
    <property type="entry name" value="LECITHIN-CHOLESTEROL ACYLTRANSFERASE-RELATED"/>
    <property type="match status" value="1"/>
</dbReference>
<protein>
    <submittedName>
        <fullName evidence="2">Uncharacterized protein</fullName>
    </submittedName>
</protein>
<feature type="region of interest" description="Disordered" evidence="1">
    <location>
        <begin position="233"/>
        <end position="253"/>
    </location>
</feature>
<dbReference type="AlphaFoldDB" id="A0A835FXJ9"/>
<feature type="compositionally biased region" description="Low complexity" evidence="1">
    <location>
        <begin position="234"/>
        <end position="251"/>
    </location>
</feature>
<feature type="compositionally biased region" description="Basic residues" evidence="1">
    <location>
        <begin position="33"/>
        <end position="48"/>
    </location>
</feature>
<accession>A0A835FXJ9</accession>
<sequence length="365" mass="41495">MKGKGWFGPLGQLLRHLHPPLPPLLHGADAPRLRPRRRRLPEHRRRRDPRPQLRLLEGFQKNPNHTDWCFEVLRHELEKAGYVDGDTLFGAPYDLRQRAAGARPEIRRLLRLLPQLSRLIEDASRSKNNQKVILFGHSLGGMVALEFVRSTAMAWREKYIKHLVLVAPVPGRRLREAGGVLRPPARPDLRPRRRTAGADIEADVEDLRVLHRQLPVPRCSDEASRWVITRERTTPPARWRSSSPPSGTPPRRAVHARAVPKMNYFEAPMVPTRASMASGTTRRSSSCIGTATSTAEPEIVYGDGDEDINLVSMVAFDEKMRRQMEQSGVFYKSIKIPGARHGTVITEDWALKRVMQEILKRIVSV</sequence>
<dbReference type="Gene3D" id="3.40.50.1820">
    <property type="entry name" value="alpha/beta hydrolase"/>
    <property type="match status" value="1"/>
</dbReference>
<dbReference type="InterPro" id="IPR029058">
    <property type="entry name" value="AB_hydrolase_fold"/>
</dbReference>
<feature type="region of interest" description="Disordered" evidence="1">
    <location>
        <begin position="24"/>
        <end position="52"/>
    </location>
</feature>
<dbReference type="Pfam" id="PF02450">
    <property type="entry name" value="LCAT"/>
    <property type="match status" value="1"/>
</dbReference>
<keyword evidence="3" id="KW-1185">Reference proteome</keyword>
<name>A0A835FXJ9_9POAL</name>
<dbReference type="EMBL" id="JACEFO010000114">
    <property type="protein sequence ID" value="KAF8780756.1"/>
    <property type="molecule type" value="Genomic_DNA"/>
</dbReference>
<proteinExistence type="predicted"/>
<organism evidence="2 3">
    <name type="scientific">Digitaria exilis</name>
    <dbReference type="NCBI Taxonomy" id="1010633"/>
    <lineage>
        <taxon>Eukaryota</taxon>
        <taxon>Viridiplantae</taxon>
        <taxon>Streptophyta</taxon>
        <taxon>Embryophyta</taxon>
        <taxon>Tracheophyta</taxon>
        <taxon>Spermatophyta</taxon>
        <taxon>Magnoliopsida</taxon>
        <taxon>Liliopsida</taxon>
        <taxon>Poales</taxon>
        <taxon>Poaceae</taxon>
        <taxon>PACMAD clade</taxon>
        <taxon>Panicoideae</taxon>
        <taxon>Panicodae</taxon>
        <taxon>Paniceae</taxon>
        <taxon>Anthephorinae</taxon>
        <taxon>Digitaria</taxon>
    </lineage>
</organism>